<dbReference type="GO" id="GO:0007095">
    <property type="term" value="P:mitotic G2 DNA damage checkpoint signaling"/>
    <property type="evidence" value="ECO:0007669"/>
    <property type="project" value="TreeGrafter"/>
</dbReference>
<dbReference type="PANTHER" id="PTHR13561:SF20">
    <property type="entry name" value="DNA TOPOISOMERASE 2-BINDING PROTEIN 1"/>
    <property type="match status" value="1"/>
</dbReference>
<keyword evidence="4" id="KW-1185">Reference proteome</keyword>
<gene>
    <name evidence="3" type="ORF">M6B38_394935</name>
</gene>
<dbReference type="CDD" id="cd17731">
    <property type="entry name" value="BRCT_TopBP1_rpt2_like"/>
    <property type="match status" value="1"/>
</dbReference>
<evidence type="ECO:0000313" key="4">
    <source>
        <dbReference type="Proteomes" id="UP001140949"/>
    </source>
</evidence>
<dbReference type="Gene3D" id="3.40.50.10190">
    <property type="entry name" value="BRCT domain"/>
    <property type="match status" value="3"/>
</dbReference>
<accession>A0AAX6FYI7</accession>
<dbReference type="Pfam" id="PF12738">
    <property type="entry name" value="PTCB-BRCT"/>
    <property type="match status" value="2"/>
</dbReference>
<reference evidence="3" key="2">
    <citation type="submission" date="2023-04" db="EMBL/GenBank/DDBJ databases">
        <authorList>
            <person name="Bruccoleri R.E."/>
            <person name="Oakeley E.J."/>
            <person name="Faust A.-M."/>
            <person name="Dessus-Babus S."/>
            <person name="Altorfer M."/>
            <person name="Burckhardt D."/>
            <person name="Oertli M."/>
            <person name="Naumann U."/>
            <person name="Petersen F."/>
            <person name="Wong J."/>
        </authorList>
    </citation>
    <scope>NUCLEOTIDE SEQUENCE</scope>
    <source>
        <strain evidence="3">GSM-AAB239-AS_SAM_17_03QT</strain>
        <tissue evidence="3">Leaf</tissue>
    </source>
</reference>
<evidence type="ECO:0000313" key="3">
    <source>
        <dbReference type="EMBL" id="KAJ6821041.1"/>
    </source>
</evidence>
<protein>
    <submittedName>
        <fullName evidence="3">DNA topoisomerase 2-binding protein 1-A isoform X1</fullName>
    </submittedName>
</protein>
<feature type="domain" description="BRCT" evidence="2">
    <location>
        <begin position="190"/>
        <end position="274"/>
    </location>
</feature>
<keyword evidence="1" id="KW-0677">Repeat</keyword>
<dbReference type="PANTHER" id="PTHR13561">
    <property type="entry name" value="DNA REPLICATION REGULATOR DPB11-RELATED"/>
    <property type="match status" value="1"/>
</dbReference>
<dbReference type="InterPro" id="IPR001357">
    <property type="entry name" value="BRCT_dom"/>
</dbReference>
<dbReference type="InterPro" id="IPR036420">
    <property type="entry name" value="BRCT_dom_sf"/>
</dbReference>
<dbReference type="Proteomes" id="UP001140949">
    <property type="component" value="Unassembled WGS sequence"/>
</dbReference>
<dbReference type="PROSITE" id="PS50172">
    <property type="entry name" value="BRCT"/>
    <property type="match status" value="2"/>
</dbReference>
<dbReference type="FunFam" id="3.40.50.10190:FF:000061">
    <property type="entry name" value="Transcription coactivator"/>
    <property type="match status" value="1"/>
</dbReference>
<evidence type="ECO:0000259" key="2">
    <source>
        <dbReference type="PROSITE" id="PS50172"/>
    </source>
</evidence>
<comment type="caution">
    <text evidence="3">The sequence shown here is derived from an EMBL/GenBank/DDBJ whole genome shotgun (WGS) entry which is preliminary data.</text>
</comment>
<dbReference type="AlphaFoldDB" id="A0AAX6FYI7"/>
<dbReference type="SMART" id="SM00292">
    <property type="entry name" value="BRCT"/>
    <property type="match status" value="2"/>
</dbReference>
<dbReference type="GO" id="GO:0006270">
    <property type="term" value="P:DNA replication initiation"/>
    <property type="evidence" value="ECO:0007669"/>
    <property type="project" value="TreeGrafter"/>
</dbReference>
<dbReference type="CDD" id="cd00027">
    <property type="entry name" value="BRCT"/>
    <property type="match status" value="1"/>
</dbReference>
<reference evidence="3" key="1">
    <citation type="journal article" date="2023" name="GigaByte">
        <title>Genome assembly of the bearded iris, Iris pallida Lam.</title>
        <authorList>
            <person name="Bruccoleri R.E."/>
            <person name="Oakeley E.J."/>
            <person name="Faust A.M.E."/>
            <person name="Altorfer M."/>
            <person name="Dessus-Babus S."/>
            <person name="Burckhardt D."/>
            <person name="Oertli M."/>
            <person name="Naumann U."/>
            <person name="Petersen F."/>
            <person name="Wong J."/>
        </authorList>
    </citation>
    <scope>NUCLEOTIDE SEQUENCE</scope>
    <source>
        <strain evidence="3">GSM-AAB239-AS_SAM_17_03QT</strain>
    </source>
</reference>
<dbReference type="InterPro" id="IPR059215">
    <property type="entry name" value="BRCT2_TopBP1-like"/>
</dbReference>
<dbReference type="SUPFAM" id="SSF52113">
    <property type="entry name" value="BRCT domain"/>
    <property type="match status" value="2"/>
</dbReference>
<evidence type="ECO:0000256" key="1">
    <source>
        <dbReference type="ARBA" id="ARBA00022737"/>
    </source>
</evidence>
<proteinExistence type="predicted"/>
<dbReference type="GO" id="GO:0033314">
    <property type="term" value="P:mitotic DNA replication checkpoint signaling"/>
    <property type="evidence" value="ECO:0007669"/>
    <property type="project" value="TreeGrafter"/>
</dbReference>
<feature type="domain" description="BRCT" evidence="2">
    <location>
        <begin position="103"/>
        <end position="187"/>
    </location>
</feature>
<sequence length="370" mass="41041">MAAVTRTTTFAGANVYLSRSLVPPEFFDALRDALKINGAHVFLCSDPSQNSPSDYHVISSMDHEKFEDLRSKGCNLLGPHCVLSCAKEHRVLPKQGYTCCLAMDGVKVLASGFEKDEKARIQKLVTAMGGILETRASLDVNFVIVKTVLASKYKCALNVLKKPIVNLSWLSQCWTEHRVVPHDRFRVLPFSGLTVCVTRIPAEERKEMEKLIILNGGLYSPNLTKNYTLDMPYAAVGDKYLVARRWGNIHIVTRKWIDQSIAKGGCLHEGSYPVEGVPKSCNTMEGLQKEHCHQEFSNASSQHVRSAAVDDLEATVSQSITSPVSVGNGINNEVFAPSEPMKEEASNVNPVAEIPRWNMMTFICRTAEFH</sequence>
<dbReference type="EMBL" id="JANAVB010025196">
    <property type="protein sequence ID" value="KAJ6821041.1"/>
    <property type="molecule type" value="Genomic_DNA"/>
</dbReference>
<organism evidence="3 4">
    <name type="scientific">Iris pallida</name>
    <name type="common">Sweet iris</name>
    <dbReference type="NCBI Taxonomy" id="29817"/>
    <lineage>
        <taxon>Eukaryota</taxon>
        <taxon>Viridiplantae</taxon>
        <taxon>Streptophyta</taxon>
        <taxon>Embryophyta</taxon>
        <taxon>Tracheophyta</taxon>
        <taxon>Spermatophyta</taxon>
        <taxon>Magnoliopsida</taxon>
        <taxon>Liliopsida</taxon>
        <taxon>Asparagales</taxon>
        <taxon>Iridaceae</taxon>
        <taxon>Iridoideae</taxon>
        <taxon>Irideae</taxon>
        <taxon>Iris</taxon>
    </lineage>
</organism>
<name>A0AAX6FYI7_IRIPA</name>